<sequence length="158" mass="17438">MEEDCPAGPPLVTVPSDWPSPTRHSHSSWSTSEATLGCLTLNHIRTKKKRIAASSWAQLPQKPRQQRTTHLHVLPTSISFTSRLFIQFFSTLKIGWTRIDARNGIRTPSRPFDPTPCPIPIETTASPSLGPDAFPPKIFCAASVTTVDIINIYSCSLT</sequence>
<evidence type="ECO:0000313" key="3">
    <source>
        <dbReference type="Proteomes" id="UP001331761"/>
    </source>
</evidence>
<evidence type="ECO:0000256" key="1">
    <source>
        <dbReference type="SAM" id="MobiDB-lite"/>
    </source>
</evidence>
<dbReference type="Proteomes" id="UP001331761">
    <property type="component" value="Unassembled WGS sequence"/>
</dbReference>
<evidence type="ECO:0000313" key="2">
    <source>
        <dbReference type="EMBL" id="KAK5979001.1"/>
    </source>
</evidence>
<dbReference type="AlphaFoldDB" id="A0AAN8FHW2"/>
<organism evidence="2 3">
    <name type="scientific">Trichostrongylus colubriformis</name>
    <name type="common">Black scour worm</name>
    <dbReference type="NCBI Taxonomy" id="6319"/>
    <lineage>
        <taxon>Eukaryota</taxon>
        <taxon>Metazoa</taxon>
        <taxon>Ecdysozoa</taxon>
        <taxon>Nematoda</taxon>
        <taxon>Chromadorea</taxon>
        <taxon>Rhabditida</taxon>
        <taxon>Rhabditina</taxon>
        <taxon>Rhabditomorpha</taxon>
        <taxon>Strongyloidea</taxon>
        <taxon>Trichostrongylidae</taxon>
        <taxon>Trichostrongylus</taxon>
    </lineage>
</organism>
<name>A0AAN8FHW2_TRICO</name>
<proteinExistence type="predicted"/>
<reference evidence="2 3" key="1">
    <citation type="submission" date="2019-10" db="EMBL/GenBank/DDBJ databases">
        <title>Assembly and Annotation for the nematode Trichostrongylus colubriformis.</title>
        <authorList>
            <person name="Martin J."/>
        </authorList>
    </citation>
    <scope>NUCLEOTIDE SEQUENCE [LARGE SCALE GENOMIC DNA]</scope>
    <source>
        <strain evidence="2">G859</strain>
        <tissue evidence="2">Whole worm</tissue>
    </source>
</reference>
<protein>
    <submittedName>
        <fullName evidence="2">Uncharacterized protein</fullName>
    </submittedName>
</protein>
<feature type="region of interest" description="Disordered" evidence="1">
    <location>
        <begin position="1"/>
        <end position="29"/>
    </location>
</feature>
<dbReference type="EMBL" id="WIXE01008775">
    <property type="protein sequence ID" value="KAK5979001.1"/>
    <property type="molecule type" value="Genomic_DNA"/>
</dbReference>
<accession>A0AAN8FHW2</accession>
<gene>
    <name evidence="2" type="ORF">GCK32_020961</name>
</gene>
<keyword evidence="3" id="KW-1185">Reference proteome</keyword>
<comment type="caution">
    <text evidence="2">The sequence shown here is derived from an EMBL/GenBank/DDBJ whole genome shotgun (WGS) entry which is preliminary data.</text>
</comment>